<gene>
    <name evidence="1" type="ORF">MCOR_1429</name>
</gene>
<accession>A0A6J7ZYZ7</accession>
<dbReference type="OrthoDB" id="6087543at2759"/>
<evidence type="ECO:0000313" key="2">
    <source>
        <dbReference type="Proteomes" id="UP000507470"/>
    </source>
</evidence>
<dbReference type="Proteomes" id="UP000507470">
    <property type="component" value="Unassembled WGS sequence"/>
</dbReference>
<evidence type="ECO:0000313" key="1">
    <source>
        <dbReference type="EMBL" id="CAC5357990.1"/>
    </source>
</evidence>
<proteinExistence type="predicted"/>
<dbReference type="AlphaFoldDB" id="A0A6J7ZYZ7"/>
<name>A0A6J7ZYZ7_MYTCO</name>
<keyword evidence="2" id="KW-1185">Reference proteome</keyword>
<protein>
    <submittedName>
        <fullName evidence="1">Uncharacterized protein</fullName>
    </submittedName>
</protein>
<sequence length="199" mass="22906">MSGKVISASEETVHLGLKRTLRKECEINKKERIKSARRTKYALMNSDLHGTNGLNPKISVTIYKSYVLPRLLYGLEVLTLTKAQMELLEKFHKETLRSIQSFSKRMAIPAIFLLPGVLPVEGEIHRKKLTLLHAILSCDNSKLKEILKRQISVNCNNPKSFFHQSILLLQQYNLPNILDQNRKLPSKVVWKKNPEIHNQ</sequence>
<organism evidence="1 2">
    <name type="scientific">Mytilus coruscus</name>
    <name type="common">Sea mussel</name>
    <dbReference type="NCBI Taxonomy" id="42192"/>
    <lineage>
        <taxon>Eukaryota</taxon>
        <taxon>Metazoa</taxon>
        <taxon>Spiralia</taxon>
        <taxon>Lophotrochozoa</taxon>
        <taxon>Mollusca</taxon>
        <taxon>Bivalvia</taxon>
        <taxon>Autobranchia</taxon>
        <taxon>Pteriomorphia</taxon>
        <taxon>Mytilida</taxon>
        <taxon>Mytiloidea</taxon>
        <taxon>Mytilidae</taxon>
        <taxon>Mytilinae</taxon>
        <taxon>Mytilus</taxon>
    </lineage>
</organism>
<reference evidence="1 2" key="1">
    <citation type="submission" date="2020-06" db="EMBL/GenBank/DDBJ databases">
        <authorList>
            <person name="Li R."/>
            <person name="Bekaert M."/>
        </authorList>
    </citation>
    <scope>NUCLEOTIDE SEQUENCE [LARGE SCALE GENOMIC DNA]</scope>
    <source>
        <strain evidence="2">wild</strain>
    </source>
</reference>
<dbReference type="EMBL" id="CACVKT020000281">
    <property type="protein sequence ID" value="CAC5357990.1"/>
    <property type="molecule type" value="Genomic_DNA"/>
</dbReference>